<dbReference type="PANTHER" id="PTHR37944">
    <property type="entry name" value="PORIN B"/>
    <property type="match status" value="1"/>
</dbReference>
<protein>
    <submittedName>
        <fullName evidence="3">Porin</fullName>
    </submittedName>
</protein>
<dbReference type="RefSeq" id="WP_096053108.1">
    <property type="nucleotide sequence ID" value="NZ_CP023315.3"/>
</dbReference>
<dbReference type="InterPro" id="IPR038673">
    <property type="entry name" value="OprB_sf"/>
</dbReference>
<dbReference type="Proteomes" id="UP000217311">
    <property type="component" value="Chromosome"/>
</dbReference>
<feature type="signal peptide" evidence="2">
    <location>
        <begin position="1"/>
        <end position="31"/>
    </location>
</feature>
<evidence type="ECO:0000256" key="1">
    <source>
        <dbReference type="ARBA" id="ARBA00008769"/>
    </source>
</evidence>
<dbReference type="EMBL" id="CP023315">
    <property type="protein sequence ID" value="ATC33742.1"/>
    <property type="molecule type" value="Genomic_DNA"/>
</dbReference>
<dbReference type="GO" id="GO:0015288">
    <property type="term" value="F:porin activity"/>
    <property type="evidence" value="ECO:0007669"/>
    <property type="project" value="InterPro"/>
</dbReference>
<dbReference type="InterPro" id="IPR007049">
    <property type="entry name" value="Carb-sel_porin_OprB"/>
</dbReference>
<dbReference type="PANTHER" id="PTHR37944:SF1">
    <property type="entry name" value="PORIN B"/>
    <property type="match status" value="1"/>
</dbReference>
<dbReference type="GO" id="GO:0016020">
    <property type="term" value="C:membrane"/>
    <property type="evidence" value="ECO:0007669"/>
    <property type="project" value="InterPro"/>
</dbReference>
<evidence type="ECO:0000256" key="2">
    <source>
        <dbReference type="RuleBase" id="RU363072"/>
    </source>
</evidence>
<dbReference type="AlphaFoldDB" id="A0A290MV44"/>
<organism evidence="3 4">
    <name type="scientific">Caulobacter vibrioides</name>
    <name type="common">Caulobacter crescentus</name>
    <dbReference type="NCBI Taxonomy" id="155892"/>
    <lineage>
        <taxon>Bacteria</taxon>
        <taxon>Pseudomonadati</taxon>
        <taxon>Pseudomonadota</taxon>
        <taxon>Alphaproteobacteria</taxon>
        <taxon>Caulobacterales</taxon>
        <taxon>Caulobacteraceae</taxon>
        <taxon>Caulobacter</taxon>
    </lineage>
</organism>
<dbReference type="InterPro" id="IPR052932">
    <property type="entry name" value="OprB_Porin"/>
</dbReference>
<proteinExistence type="inferred from homology"/>
<accession>A0A290MV44</accession>
<comment type="similarity">
    <text evidence="1 2">Belongs to the OprB family.</text>
</comment>
<reference evidence="4" key="1">
    <citation type="submission" date="2017-09" db="EMBL/GenBank/DDBJ databases">
        <title>Genome evolution observed in wild isolates of Caulobacter crescentus.</title>
        <authorList>
            <person name="Ely B."/>
            <person name="Wilson K."/>
            <person name="Scott D."/>
        </authorList>
    </citation>
    <scope>NUCLEOTIDE SEQUENCE [LARGE SCALE GENOMIC DNA]</scope>
    <source>
        <strain evidence="4">CB13b1a</strain>
    </source>
</reference>
<dbReference type="GO" id="GO:0008643">
    <property type="term" value="P:carbohydrate transport"/>
    <property type="evidence" value="ECO:0007669"/>
    <property type="project" value="InterPro"/>
</dbReference>
<name>A0A290MV44_CAUVI</name>
<gene>
    <name evidence="3" type="ORF">CA606_16140</name>
</gene>
<feature type="chain" id="PRO_5011826534" evidence="2">
    <location>
        <begin position="32"/>
        <end position="395"/>
    </location>
</feature>
<dbReference type="Pfam" id="PF04966">
    <property type="entry name" value="OprB"/>
    <property type="match status" value="1"/>
</dbReference>
<sequence length="395" mass="41957">MRKAKTKRGFRRLLVCMGLASAVLATSPAAAQGDPAIQLSLAYKADVAATLSGGLAKRGRVLDNLQVFADVDLDQAVGWKGASAHFQLLNNSGATPNDDVGSLQGVDNIEVSRHRLRLFEAWVEQGFGDQGSVRAGLYDLNSEFYANESAGLLLAPAFGIGSELAATGPNGPSIFPSTALAVRLRWTPSEHLYAQAAVLNANAGVLGDPGGVSTSFEHGVLAIAEAGWTGRGKVAVGTWRYSDQQEDLRTLSPSGDPAQATAKGAYLLLERTVNGDDDSVRKTTAFARIGVSDGDTTAFKGGWQAGVLIERVFAGRPDSAFSLGVNQAFLSRKHRDNAWDAGQPLERTESAIEVTYSDRIGPVTIQPDLQYVRRPGADRTVKDALVFIVRVGVEF</sequence>
<dbReference type="Gene3D" id="2.40.160.180">
    <property type="entry name" value="Carbohydrate-selective porin OprB"/>
    <property type="match status" value="1"/>
</dbReference>
<evidence type="ECO:0000313" key="3">
    <source>
        <dbReference type="EMBL" id="ATC33742.1"/>
    </source>
</evidence>
<evidence type="ECO:0000313" key="4">
    <source>
        <dbReference type="Proteomes" id="UP000217311"/>
    </source>
</evidence>
<keyword evidence="2" id="KW-0732">Signal</keyword>